<dbReference type="AlphaFoldDB" id="A0ABD1XKV2"/>
<evidence type="ECO:0000313" key="2">
    <source>
        <dbReference type="EMBL" id="KAL2608551.1"/>
    </source>
</evidence>
<gene>
    <name evidence="2" type="ORF">R1flu_027124</name>
</gene>
<proteinExistence type="predicted"/>
<name>A0ABD1XKV2_9MARC</name>
<evidence type="ECO:0000256" key="1">
    <source>
        <dbReference type="SAM" id="MobiDB-lite"/>
    </source>
</evidence>
<feature type="region of interest" description="Disordered" evidence="1">
    <location>
        <begin position="40"/>
        <end position="89"/>
    </location>
</feature>
<feature type="compositionally biased region" description="Low complexity" evidence="1">
    <location>
        <begin position="48"/>
        <end position="63"/>
    </location>
</feature>
<sequence>MPMSKRKRFRAVIKGKIRDTFFRHTYTKLGDESTHCNGASADFDLQRSRNSSSKDLSRSRSSSGHGPKVFSRNASSSGSSRYSRSGSSRRSVIALDPKLLKQNDSSVVYRPLDFSRSSSRSDFSRSTRRSASSKYSISSCSSKDLTQSKSRSSSDSAKHIFSVVGLKNRLLRRSDPINRKRNVRFLNRTDSLVPKKFHLQFGVSAATSPALTRENSFGGLNWSKPPPNMTLKHVDSLVIISAKIQPPVRIRDCETAYAEIAKHRSFKRINTLRSFKRVDPVRALKRLESVRAMQPAAQPLQRRRLKRSKNITRRSRLWKTSCGMVHFQVGFGRFVQRRPRNCYIRAMLKAAEERLVSSRDAAAAFDETPTVFKFGPIHVDEIEEEVGFCRDVMLFYHRSVSSVC</sequence>
<feature type="compositionally biased region" description="Low complexity" evidence="1">
    <location>
        <begin position="71"/>
        <end position="89"/>
    </location>
</feature>
<accession>A0ABD1XKV2</accession>
<keyword evidence="3" id="KW-1185">Reference proteome</keyword>
<organism evidence="2 3">
    <name type="scientific">Riccia fluitans</name>
    <dbReference type="NCBI Taxonomy" id="41844"/>
    <lineage>
        <taxon>Eukaryota</taxon>
        <taxon>Viridiplantae</taxon>
        <taxon>Streptophyta</taxon>
        <taxon>Embryophyta</taxon>
        <taxon>Marchantiophyta</taxon>
        <taxon>Marchantiopsida</taxon>
        <taxon>Marchantiidae</taxon>
        <taxon>Marchantiales</taxon>
        <taxon>Ricciaceae</taxon>
        <taxon>Riccia</taxon>
    </lineage>
</organism>
<reference evidence="2 3" key="1">
    <citation type="submission" date="2024-09" db="EMBL/GenBank/DDBJ databases">
        <title>Chromosome-scale assembly of Riccia fluitans.</title>
        <authorList>
            <person name="Paukszto L."/>
            <person name="Sawicki J."/>
            <person name="Karawczyk K."/>
            <person name="Piernik-Szablinska J."/>
            <person name="Szczecinska M."/>
            <person name="Mazdziarz M."/>
        </authorList>
    </citation>
    <scope>NUCLEOTIDE SEQUENCE [LARGE SCALE GENOMIC DNA]</scope>
    <source>
        <strain evidence="2">Rf_01</strain>
        <tissue evidence="2">Aerial parts of the thallus</tissue>
    </source>
</reference>
<dbReference type="Proteomes" id="UP001605036">
    <property type="component" value="Unassembled WGS sequence"/>
</dbReference>
<dbReference type="EMBL" id="JBHFFA010000008">
    <property type="protein sequence ID" value="KAL2608551.1"/>
    <property type="molecule type" value="Genomic_DNA"/>
</dbReference>
<comment type="caution">
    <text evidence="2">The sequence shown here is derived from an EMBL/GenBank/DDBJ whole genome shotgun (WGS) entry which is preliminary data.</text>
</comment>
<protein>
    <submittedName>
        <fullName evidence="2">Uncharacterized protein</fullName>
    </submittedName>
</protein>
<evidence type="ECO:0000313" key="3">
    <source>
        <dbReference type="Proteomes" id="UP001605036"/>
    </source>
</evidence>